<name>A0A419XAU8_9BACT</name>
<accession>A0A419XAU8</accession>
<organism evidence="2 3">
    <name type="scientific">Marinifilum flexuosum</name>
    <dbReference type="NCBI Taxonomy" id="1117708"/>
    <lineage>
        <taxon>Bacteria</taxon>
        <taxon>Pseudomonadati</taxon>
        <taxon>Bacteroidota</taxon>
        <taxon>Bacteroidia</taxon>
        <taxon>Marinilabiliales</taxon>
        <taxon>Marinifilaceae</taxon>
    </lineage>
</organism>
<evidence type="ECO:0000256" key="1">
    <source>
        <dbReference type="SAM" id="Phobius"/>
    </source>
</evidence>
<evidence type="ECO:0000313" key="3">
    <source>
        <dbReference type="Proteomes" id="UP000284531"/>
    </source>
</evidence>
<keyword evidence="1" id="KW-0472">Membrane</keyword>
<sequence length="175" mass="20535">MSLWKLLSLFFDRKYFLVTTIFCMGSILFIHTHFTTQRIESIKELETIEGSYSSHSFIHGAKSTRMYYFKLQEYACTFQVAANHLDYFGIGEFVGMVYPGCNVRVLVPKSELNELQADEKICVYHVSVEEFNVLSTRNTIQKEKDRSSLYIALGFFLAGILFFVIRWNIWIRYNL</sequence>
<keyword evidence="3" id="KW-1185">Reference proteome</keyword>
<feature type="transmembrane region" description="Helical" evidence="1">
    <location>
        <begin position="149"/>
        <end position="169"/>
    </location>
</feature>
<dbReference type="EMBL" id="RAPQ01000008">
    <property type="protein sequence ID" value="RKE04878.1"/>
    <property type="molecule type" value="Genomic_DNA"/>
</dbReference>
<gene>
    <name evidence="2" type="ORF">BXY64_1909</name>
</gene>
<keyword evidence="1" id="KW-1133">Transmembrane helix</keyword>
<keyword evidence="1" id="KW-0812">Transmembrane</keyword>
<proteinExistence type="predicted"/>
<dbReference type="RefSeq" id="WP_147375961.1">
    <property type="nucleotide sequence ID" value="NZ_RAPQ01000008.1"/>
</dbReference>
<comment type="caution">
    <text evidence="2">The sequence shown here is derived from an EMBL/GenBank/DDBJ whole genome shotgun (WGS) entry which is preliminary data.</text>
</comment>
<dbReference type="OrthoDB" id="1493595at2"/>
<feature type="transmembrane region" description="Helical" evidence="1">
    <location>
        <begin position="15"/>
        <end position="34"/>
    </location>
</feature>
<dbReference type="AlphaFoldDB" id="A0A419XAU8"/>
<dbReference type="Proteomes" id="UP000284531">
    <property type="component" value="Unassembled WGS sequence"/>
</dbReference>
<reference evidence="2 3" key="1">
    <citation type="submission" date="2018-09" db="EMBL/GenBank/DDBJ databases">
        <title>Genomic Encyclopedia of Archaeal and Bacterial Type Strains, Phase II (KMG-II): from individual species to whole genera.</title>
        <authorList>
            <person name="Goeker M."/>
        </authorList>
    </citation>
    <scope>NUCLEOTIDE SEQUENCE [LARGE SCALE GENOMIC DNA]</scope>
    <source>
        <strain evidence="2 3">DSM 21950</strain>
    </source>
</reference>
<evidence type="ECO:0000313" key="2">
    <source>
        <dbReference type="EMBL" id="RKE04878.1"/>
    </source>
</evidence>
<protein>
    <submittedName>
        <fullName evidence="2">Uncharacterized protein</fullName>
    </submittedName>
</protein>